<organism evidence="2 3">
    <name type="scientific">Bipolaris oryzae ATCC 44560</name>
    <dbReference type="NCBI Taxonomy" id="930090"/>
    <lineage>
        <taxon>Eukaryota</taxon>
        <taxon>Fungi</taxon>
        <taxon>Dikarya</taxon>
        <taxon>Ascomycota</taxon>
        <taxon>Pezizomycotina</taxon>
        <taxon>Dothideomycetes</taxon>
        <taxon>Pleosporomycetidae</taxon>
        <taxon>Pleosporales</taxon>
        <taxon>Pleosporineae</taxon>
        <taxon>Pleosporaceae</taxon>
        <taxon>Bipolaris</taxon>
    </lineage>
</organism>
<accession>W6Z5F1</accession>
<evidence type="ECO:0008006" key="4">
    <source>
        <dbReference type="Google" id="ProtNLM"/>
    </source>
</evidence>
<dbReference type="eggNOG" id="KOG0157">
    <property type="taxonomic scope" value="Eukaryota"/>
</dbReference>
<dbReference type="InterPro" id="IPR036396">
    <property type="entry name" value="Cyt_P450_sf"/>
</dbReference>
<dbReference type="RefSeq" id="XP_007690684.1">
    <property type="nucleotide sequence ID" value="XM_007692494.1"/>
</dbReference>
<dbReference type="EMBL" id="KI964049">
    <property type="protein sequence ID" value="EUC42794.1"/>
    <property type="molecule type" value="Genomic_DNA"/>
</dbReference>
<keyword evidence="3" id="KW-1185">Reference proteome</keyword>
<evidence type="ECO:0000313" key="3">
    <source>
        <dbReference type="Proteomes" id="UP000054032"/>
    </source>
</evidence>
<dbReference type="GeneID" id="19125364"/>
<dbReference type="SUPFAM" id="SSF48264">
    <property type="entry name" value="Cytochrome P450"/>
    <property type="match status" value="1"/>
</dbReference>
<evidence type="ECO:0000313" key="2">
    <source>
        <dbReference type="EMBL" id="EUC42794.1"/>
    </source>
</evidence>
<dbReference type="GO" id="GO:0020037">
    <property type="term" value="F:heme binding"/>
    <property type="evidence" value="ECO:0007669"/>
    <property type="project" value="InterPro"/>
</dbReference>
<gene>
    <name evidence="2" type="ORF">COCMIDRAFT_7696</name>
</gene>
<sequence length="206" mass="24299">MSWTVLAPWIFPAALMAFLYSYILYPFFFSPLSRIPGPRFYAFTKWRPAWDDWTGQRTRKIHALHLRYGPVVRIGPNEVHFNSLSALRTIYGAGSGFERTVFYRMFDAYGRKNMFTLASGVEHAQRKRLVARPYSKSGLPQYKVEEIVQAKTKDFFETGGNGWHPRRRLGDLLGTSPLLYRYHHHVLVWDSEFRRNHRFTRDTRTC</sequence>
<dbReference type="InterPro" id="IPR050121">
    <property type="entry name" value="Cytochrome_P450_monoxygenase"/>
</dbReference>
<dbReference type="Gene3D" id="1.10.630.10">
    <property type="entry name" value="Cytochrome P450"/>
    <property type="match status" value="1"/>
</dbReference>
<evidence type="ECO:0000256" key="1">
    <source>
        <dbReference type="SAM" id="Phobius"/>
    </source>
</evidence>
<name>W6Z5F1_COCMI</name>
<dbReference type="AlphaFoldDB" id="W6Z5F1"/>
<dbReference type="OrthoDB" id="3796526at2759"/>
<dbReference type="KEGG" id="bor:COCMIDRAFT_7696"/>
<keyword evidence="1" id="KW-1133">Transmembrane helix</keyword>
<dbReference type="PANTHER" id="PTHR24305">
    <property type="entry name" value="CYTOCHROME P450"/>
    <property type="match status" value="1"/>
</dbReference>
<dbReference type="Proteomes" id="UP000054032">
    <property type="component" value="Unassembled WGS sequence"/>
</dbReference>
<dbReference type="GO" id="GO:0005506">
    <property type="term" value="F:iron ion binding"/>
    <property type="evidence" value="ECO:0007669"/>
    <property type="project" value="InterPro"/>
</dbReference>
<dbReference type="GO" id="GO:0016705">
    <property type="term" value="F:oxidoreductase activity, acting on paired donors, with incorporation or reduction of molecular oxygen"/>
    <property type="evidence" value="ECO:0007669"/>
    <property type="project" value="InterPro"/>
</dbReference>
<feature type="transmembrane region" description="Helical" evidence="1">
    <location>
        <begin position="6"/>
        <end position="29"/>
    </location>
</feature>
<proteinExistence type="predicted"/>
<dbReference type="PANTHER" id="PTHR24305:SF164">
    <property type="entry name" value="P450, PUTATIVE (EUROFUNG)-RELATED"/>
    <property type="match status" value="1"/>
</dbReference>
<keyword evidence="1" id="KW-0472">Membrane</keyword>
<keyword evidence="1" id="KW-0812">Transmembrane</keyword>
<dbReference type="HOGENOM" id="CLU_1331726_0_0_1"/>
<protein>
    <recommendedName>
        <fullName evidence="4">Cytochrome P450</fullName>
    </recommendedName>
</protein>
<reference evidence="2 3" key="1">
    <citation type="journal article" date="2013" name="PLoS Genet.">
        <title>Comparative genome structure, secondary metabolite, and effector coding capacity across Cochliobolus pathogens.</title>
        <authorList>
            <person name="Condon B.J."/>
            <person name="Leng Y."/>
            <person name="Wu D."/>
            <person name="Bushley K.E."/>
            <person name="Ohm R.A."/>
            <person name="Otillar R."/>
            <person name="Martin J."/>
            <person name="Schackwitz W."/>
            <person name="Grimwood J."/>
            <person name="MohdZainudin N."/>
            <person name="Xue C."/>
            <person name="Wang R."/>
            <person name="Manning V.A."/>
            <person name="Dhillon B."/>
            <person name="Tu Z.J."/>
            <person name="Steffenson B.J."/>
            <person name="Salamov A."/>
            <person name="Sun H."/>
            <person name="Lowry S."/>
            <person name="LaButti K."/>
            <person name="Han J."/>
            <person name="Copeland A."/>
            <person name="Lindquist E."/>
            <person name="Barry K."/>
            <person name="Schmutz J."/>
            <person name="Baker S.E."/>
            <person name="Ciuffetti L.M."/>
            <person name="Grigoriev I.V."/>
            <person name="Zhong S."/>
            <person name="Turgeon B.G."/>
        </authorList>
    </citation>
    <scope>NUCLEOTIDE SEQUENCE [LARGE SCALE GENOMIC DNA]</scope>
    <source>
        <strain evidence="2 3">ATCC 44560</strain>
    </source>
</reference>
<dbReference type="GO" id="GO:0004497">
    <property type="term" value="F:monooxygenase activity"/>
    <property type="evidence" value="ECO:0007669"/>
    <property type="project" value="InterPro"/>
</dbReference>